<sequence>MNANAITENEGSLDWAGHEAEIRDLYLGQKWNLPNVRRHMKEKYGFDATERQYKFRFGGRKNVTSDEWDFVGRERQRRAALGKETIVCFRGEPLPAERVDRGIARSRKHGSGPNDRVNKRKPTLRGQTQAAVRSRITFRTPPSQPNHLFTSIHNQPHGQINADLLSRVGDDSSPRPAIVAASFDDIEMIPCGAISMSLDANLSV</sequence>
<dbReference type="PANTHER" id="PTHR38788:SF3">
    <property type="entry name" value="CLR5 DOMAIN-CONTAINING PROTEIN"/>
    <property type="match status" value="1"/>
</dbReference>
<protein>
    <recommendedName>
        <fullName evidence="2">Clr5 domain-containing protein</fullName>
    </recommendedName>
</protein>
<dbReference type="EMBL" id="JAUEPN010000006">
    <property type="protein sequence ID" value="KAK3293096.1"/>
    <property type="molecule type" value="Genomic_DNA"/>
</dbReference>
<keyword evidence="4" id="KW-1185">Reference proteome</keyword>
<evidence type="ECO:0000313" key="3">
    <source>
        <dbReference type="EMBL" id="KAK3293096.1"/>
    </source>
</evidence>
<dbReference type="Proteomes" id="UP001278766">
    <property type="component" value="Unassembled WGS sequence"/>
</dbReference>
<comment type="caution">
    <text evidence="3">The sequence shown here is derived from an EMBL/GenBank/DDBJ whole genome shotgun (WGS) entry which is preliminary data.</text>
</comment>
<dbReference type="InterPro" id="IPR025676">
    <property type="entry name" value="Clr5_dom"/>
</dbReference>
<evidence type="ECO:0000259" key="2">
    <source>
        <dbReference type="Pfam" id="PF14420"/>
    </source>
</evidence>
<accession>A0AAE0HAY1</accession>
<reference evidence="3" key="2">
    <citation type="submission" date="2023-06" db="EMBL/GenBank/DDBJ databases">
        <authorList>
            <consortium name="Lawrence Berkeley National Laboratory"/>
            <person name="Haridas S."/>
            <person name="Hensen N."/>
            <person name="Bonometti L."/>
            <person name="Westerberg I."/>
            <person name="Brannstrom I.O."/>
            <person name="Guillou S."/>
            <person name="Cros-Aarteil S."/>
            <person name="Calhoun S."/>
            <person name="Kuo A."/>
            <person name="Mondo S."/>
            <person name="Pangilinan J."/>
            <person name="Riley R."/>
            <person name="Labutti K."/>
            <person name="Andreopoulos B."/>
            <person name="Lipzen A."/>
            <person name="Chen C."/>
            <person name="Yanf M."/>
            <person name="Daum C."/>
            <person name="Ng V."/>
            <person name="Clum A."/>
            <person name="Steindorff A."/>
            <person name="Ohm R."/>
            <person name="Martin F."/>
            <person name="Silar P."/>
            <person name="Natvig D."/>
            <person name="Lalanne C."/>
            <person name="Gautier V."/>
            <person name="Ament-Velasquez S.L."/>
            <person name="Kruys A."/>
            <person name="Hutchinson M.I."/>
            <person name="Powell A.J."/>
            <person name="Barry K."/>
            <person name="Miller A.N."/>
            <person name="Grigoriev I.V."/>
            <person name="Debuchy R."/>
            <person name="Gladieux P."/>
            <person name="Thoren M.H."/>
            <person name="Johannesson H."/>
        </authorList>
    </citation>
    <scope>NUCLEOTIDE SEQUENCE</scope>
    <source>
        <strain evidence="3">CBS 168.71</strain>
    </source>
</reference>
<dbReference type="PANTHER" id="PTHR38788">
    <property type="entry name" value="CLR5 DOMAIN-CONTAINING PROTEIN"/>
    <property type="match status" value="1"/>
</dbReference>
<dbReference type="RefSeq" id="XP_062656610.1">
    <property type="nucleotide sequence ID" value="XM_062804313.1"/>
</dbReference>
<dbReference type="AlphaFoldDB" id="A0AAE0HAY1"/>
<feature type="region of interest" description="Disordered" evidence="1">
    <location>
        <begin position="100"/>
        <end position="131"/>
    </location>
</feature>
<feature type="domain" description="Clr5" evidence="2">
    <location>
        <begin position="14"/>
        <end position="57"/>
    </location>
</feature>
<evidence type="ECO:0000313" key="4">
    <source>
        <dbReference type="Proteomes" id="UP001278766"/>
    </source>
</evidence>
<dbReference type="GeneID" id="87841261"/>
<gene>
    <name evidence="3" type="ORF">B0H64DRAFT_403502</name>
</gene>
<dbReference type="Pfam" id="PF14420">
    <property type="entry name" value="Clr5"/>
    <property type="match status" value="1"/>
</dbReference>
<proteinExistence type="predicted"/>
<organism evidence="3 4">
    <name type="scientific">Chaetomium fimeti</name>
    <dbReference type="NCBI Taxonomy" id="1854472"/>
    <lineage>
        <taxon>Eukaryota</taxon>
        <taxon>Fungi</taxon>
        <taxon>Dikarya</taxon>
        <taxon>Ascomycota</taxon>
        <taxon>Pezizomycotina</taxon>
        <taxon>Sordariomycetes</taxon>
        <taxon>Sordariomycetidae</taxon>
        <taxon>Sordariales</taxon>
        <taxon>Chaetomiaceae</taxon>
        <taxon>Chaetomium</taxon>
    </lineage>
</organism>
<evidence type="ECO:0000256" key="1">
    <source>
        <dbReference type="SAM" id="MobiDB-lite"/>
    </source>
</evidence>
<name>A0AAE0HAY1_9PEZI</name>
<reference evidence="3" key="1">
    <citation type="journal article" date="2023" name="Mol. Phylogenet. Evol.">
        <title>Genome-scale phylogeny and comparative genomics of the fungal order Sordariales.</title>
        <authorList>
            <person name="Hensen N."/>
            <person name="Bonometti L."/>
            <person name="Westerberg I."/>
            <person name="Brannstrom I.O."/>
            <person name="Guillou S."/>
            <person name="Cros-Aarteil S."/>
            <person name="Calhoun S."/>
            <person name="Haridas S."/>
            <person name="Kuo A."/>
            <person name="Mondo S."/>
            <person name="Pangilinan J."/>
            <person name="Riley R."/>
            <person name="LaButti K."/>
            <person name="Andreopoulos B."/>
            <person name="Lipzen A."/>
            <person name="Chen C."/>
            <person name="Yan M."/>
            <person name="Daum C."/>
            <person name="Ng V."/>
            <person name="Clum A."/>
            <person name="Steindorff A."/>
            <person name="Ohm R.A."/>
            <person name="Martin F."/>
            <person name="Silar P."/>
            <person name="Natvig D.O."/>
            <person name="Lalanne C."/>
            <person name="Gautier V."/>
            <person name="Ament-Velasquez S.L."/>
            <person name="Kruys A."/>
            <person name="Hutchinson M.I."/>
            <person name="Powell A.J."/>
            <person name="Barry K."/>
            <person name="Miller A.N."/>
            <person name="Grigoriev I.V."/>
            <person name="Debuchy R."/>
            <person name="Gladieux P."/>
            <person name="Hiltunen Thoren M."/>
            <person name="Johannesson H."/>
        </authorList>
    </citation>
    <scope>NUCLEOTIDE SEQUENCE</scope>
    <source>
        <strain evidence="3">CBS 168.71</strain>
    </source>
</reference>